<dbReference type="CDD" id="cd02907">
    <property type="entry name" value="Macro_Af1521_BAL-like"/>
    <property type="match status" value="1"/>
</dbReference>
<dbReference type="InterPro" id="IPR043472">
    <property type="entry name" value="Macro_dom-like"/>
</dbReference>
<protein>
    <recommendedName>
        <fullName evidence="7">Macro domain-containing protein</fullName>
    </recommendedName>
</protein>
<dbReference type="PROSITE" id="PS51154">
    <property type="entry name" value="MACRO"/>
    <property type="match status" value="2"/>
</dbReference>
<evidence type="ECO:0000256" key="6">
    <source>
        <dbReference type="SAM" id="MobiDB-lite"/>
    </source>
</evidence>
<feature type="domain" description="Macro" evidence="7">
    <location>
        <begin position="256"/>
        <end position="428"/>
    </location>
</feature>
<evidence type="ECO:0000256" key="3">
    <source>
        <dbReference type="ARBA" id="ARBA00022679"/>
    </source>
</evidence>
<dbReference type="InterPro" id="IPR002589">
    <property type="entry name" value="Macro_dom"/>
</dbReference>
<dbReference type="GO" id="GO:0016757">
    <property type="term" value="F:glycosyltransferase activity"/>
    <property type="evidence" value="ECO:0007669"/>
    <property type="project" value="UniProtKB-KW"/>
</dbReference>
<dbReference type="GO" id="GO:0005634">
    <property type="term" value="C:nucleus"/>
    <property type="evidence" value="ECO:0007669"/>
    <property type="project" value="UniProtKB-SubCell"/>
</dbReference>
<dbReference type="Pfam" id="PF01661">
    <property type="entry name" value="Macro"/>
    <property type="match status" value="1"/>
</dbReference>
<accession>A0ABD3VSB2</accession>
<keyword evidence="9" id="KW-1185">Reference proteome</keyword>
<evidence type="ECO:0000256" key="2">
    <source>
        <dbReference type="ARBA" id="ARBA00022676"/>
    </source>
</evidence>
<evidence type="ECO:0000313" key="9">
    <source>
        <dbReference type="Proteomes" id="UP001634394"/>
    </source>
</evidence>
<reference evidence="8 9" key="1">
    <citation type="submission" date="2024-11" db="EMBL/GenBank/DDBJ databases">
        <title>Chromosome-level genome assembly of the freshwater bivalve Anodonta woodiana.</title>
        <authorList>
            <person name="Chen X."/>
        </authorList>
    </citation>
    <scope>NUCLEOTIDE SEQUENCE [LARGE SCALE GENOMIC DNA]</scope>
    <source>
        <strain evidence="8">MN2024</strain>
        <tissue evidence="8">Gills</tissue>
    </source>
</reference>
<dbReference type="PANTHER" id="PTHR14453:SF102">
    <property type="entry name" value="PROTEIN MONO-ADP-RIBOSYLTRANSFERASE PARP14-LIKE"/>
    <property type="match status" value="1"/>
</dbReference>
<keyword evidence="2" id="KW-0328">Glycosyltransferase</keyword>
<dbReference type="Proteomes" id="UP001634394">
    <property type="component" value="Unassembled WGS sequence"/>
</dbReference>
<dbReference type="SMART" id="SM00506">
    <property type="entry name" value="A1pp"/>
    <property type="match status" value="1"/>
</dbReference>
<dbReference type="Gene3D" id="3.40.220.10">
    <property type="entry name" value="Leucine Aminopeptidase, subunit E, domain 1"/>
    <property type="match status" value="2"/>
</dbReference>
<feature type="region of interest" description="Disordered" evidence="6">
    <location>
        <begin position="478"/>
        <end position="499"/>
    </location>
</feature>
<feature type="region of interest" description="Disordered" evidence="6">
    <location>
        <begin position="12"/>
        <end position="46"/>
    </location>
</feature>
<dbReference type="SUPFAM" id="SSF52949">
    <property type="entry name" value="Macro domain-like"/>
    <property type="match status" value="2"/>
</dbReference>
<proteinExistence type="predicted"/>
<dbReference type="PANTHER" id="PTHR14453">
    <property type="entry name" value="PARP/ZINC FINGER CCCH TYPE DOMAIN CONTAINING PROTEIN"/>
    <property type="match status" value="1"/>
</dbReference>
<evidence type="ECO:0000259" key="7">
    <source>
        <dbReference type="PROSITE" id="PS51154"/>
    </source>
</evidence>
<evidence type="ECO:0000313" key="8">
    <source>
        <dbReference type="EMBL" id="KAL3864494.1"/>
    </source>
</evidence>
<dbReference type="InterPro" id="IPR052056">
    <property type="entry name" value="Mono-ARTD/PARP"/>
</dbReference>
<dbReference type="EMBL" id="JBJQND010000010">
    <property type="protein sequence ID" value="KAL3864494.1"/>
    <property type="molecule type" value="Genomic_DNA"/>
</dbReference>
<dbReference type="AlphaFoldDB" id="A0ABD3VSB2"/>
<evidence type="ECO:0000256" key="5">
    <source>
        <dbReference type="ARBA" id="ARBA00023242"/>
    </source>
</evidence>
<gene>
    <name evidence="8" type="ORF">ACJMK2_006172</name>
</gene>
<keyword evidence="3" id="KW-0808">Transferase</keyword>
<sequence length="710" mass="80260">MASGGKIQIFFESGNTQSKSAETLNSNDGVQTASTEMEGDKRLSQSKGKYSLFDAVTDGSKVELKTEELQRGESQSSEDMYQLQGKEAALACHFFERELIEMDDDCDCQTVRVPAVGRPETVTIKCQKAYTKKKFEGRFEKMKLEIQSFSSQEVPFSEDKTETVKQFIKENTSRDVLLYCNPKENQTVFIYSKDSNKMTNICHRLKLELGIIKPSMRRGRVQSFENDGNMSGKGNFDDIPSSSLYPDISSLEEYSDTDFDFRLSGNLLVKVYEGSITRVKVDAIVNAANESLFHAGGVARVIEDAAGRELTVESRKYIERNGYLKVGDVCLTTAGKLQYKSVMHAFGPQWHMYSNKSECLKDLYATIYAVLEKADKEEYEKIAMPAISAGIFGVPKELCTDMYVNAAVKYSEDRKTRQTFLRELHIVDLDTKILQDVRASWEKWQKSPQAIEPWKVADEYAKKHSSFYQYYGQSHRGHHEGATTSSSMKSTDSEETRRGETLRLVDMGKEVKFGHTMQKFQLGQELAIHIYKGSLVDISYLDALITSISTKGEKGQLGNFVAETGGRIYQKSFNDETRGKYLTPGDIFKCKPGKIRAGYIINVVIDRLQSVYRSELDKYQCIILTLLKNINDLKDVKTIAMPLLGSGSLMNHSSDLDRCCSKFVQAVLDFCRDEKKPNIKEIHIVNTDENVCKSVEKAFRSASTKFQSNF</sequence>
<keyword evidence="5" id="KW-0539">Nucleus</keyword>
<evidence type="ECO:0000256" key="4">
    <source>
        <dbReference type="ARBA" id="ARBA00023027"/>
    </source>
</evidence>
<keyword evidence="4" id="KW-0520">NAD</keyword>
<feature type="domain" description="Macro" evidence="7">
    <location>
        <begin position="515"/>
        <end position="703"/>
    </location>
</feature>
<name>A0ABD3VSB2_SINWO</name>
<feature type="compositionally biased region" description="Polar residues" evidence="6">
    <location>
        <begin position="13"/>
        <end position="35"/>
    </location>
</feature>
<comment type="subcellular location">
    <subcellularLocation>
        <location evidence="1">Nucleus</location>
    </subcellularLocation>
</comment>
<organism evidence="8 9">
    <name type="scientific">Sinanodonta woodiana</name>
    <name type="common">Chinese pond mussel</name>
    <name type="synonym">Anodonta woodiana</name>
    <dbReference type="NCBI Taxonomy" id="1069815"/>
    <lineage>
        <taxon>Eukaryota</taxon>
        <taxon>Metazoa</taxon>
        <taxon>Spiralia</taxon>
        <taxon>Lophotrochozoa</taxon>
        <taxon>Mollusca</taxon>
        <taxon>Bivalvia</taxon>
        <taxon>Autobranchia</taxon>
        <taxon>Heteroconchia</taxon>
        <taxon>Palaeoheterodonta</taxon>
        <taxon>Unionida</taxon>
        <taxon>Unionoidea</taxon>
        <taxon>Unionidae</taxon>
        <taxon>Unioninae</taxon>
        <taxon>Sinanodonta</taxon>
    </lineage>
</organism>
<evidence type="ECO:0000256" key="1">
    <source>
        <dbReference type="ARBA" id="ARBA00004123"/>
    </source>
</evidence>
<comment type="caution">
    <text evidence="8">The sequence shown here is derived from an EMBL/GenBank/DDBJ whole genome shotgun (WGS) entry which is preliminary data.</text>
</comment>